<dbReference type="PROSITE" id="PS50174">
    <property type="entry name" value="G_PATCH"/>
    <property type="match status" value="1"/>
</dbReference>
<dbReference type="InterPro" id="IPR039146">
    <property type="entry name" value="GPANK1"/>
</dbReference>
<feature type="compositionally biased region" description="Basic and acidic residues" evidence="2">
    <location>
        <begin position="305"/>
        <end position="316"/>
    </location>
</feature>
<dbReference type="PROSITE" id="PS50088">
    <property type="entry name" value="ANK_REPEAT"/>
    <property type="match status" value="1"/>
</dbReference>
<evidence type="ECO:0000259" key="3">
    <source>
        <dbReference type="PROSITE" id="PS50174"/>
    </source>
</evidence>
<dbReference type="Pfam" id="PF12796">
    <property type="entry name" value="Ank_2"/>
    <property type="match status" value="1"/>
</dbReference>
<feature type="region of interest" description="Disordered" evidence="2">
    <location>
        <begin position="305"/>
        <end position="334"/>
    </location>
</feature>
<dbReference type="InterPro" id="IPR000467">
    <property type="entry name" value="G_patch_dom"/>
</dbReference>
<dbReference type="PANTHER" id="PTHR20923:SF1">
    <property type="entry name" value="G PATCH DOMAIN AND ANKYRIN REPEAT-CONTAINING PROTEIN 1"/>
    <property type="match status" value="1"/>
</dbReference>
<dbReference type="PANTHER" id="PTHR20923">
    <property type="entry name" value="BAT4 PROTEIN-RELATED"/>
    <property type="match status" value="1"/>
</dbReference>
<dbReference type="GO" id="GO:0003676">
    <property type="term" value="F:nucleic acid binding"/>
    <property type="evidence" value="ECO:0007669"/>
    <property type="project" value="InterPro"/>
</dbReference>
<evidence type="ECO:0000313" key="5">
    <source>
        <dbReference type="Proteomes" id="UP001378592"/>
    </source>
</evidence>
<evidence type="ECO:0000256" key="1">
    <source>
        <dbReference type="PROSITE-ProRule" id="PRU00023"/>
    </source>
</evidence>
<organism evidence="4 5">
    <name type="scientific">Gryllus longicercus</name>
    <dbReference type="NCBI Taxonomy" id="2509291"/>
    <lineage>
        <taxon>Eukaryota</taxon>
        <taxon>Metazoa</taxon>
        <taxon>Ecdysozoa</taxon>
        <taxon>Arthropoda</taxon>
        <taxon>Hexapoda</taxon>
        <taxon>Insecta</taxon>
        <taxon>Pterygota</taxon>
        <taxon>Neoptera</taxon>
        <taxon>Polyneoptera</taxon>
        <taxon>Orthoptera</taxon>
        <taxon>Ensifera</taxon>
        <taxon>Gryllidea</taxon>
        <taxon>Grylloidea</taxon>
        <taxon>Gryllidae</taxon>
        <taxon>Gryllinae</taxon>
        <taxon>Gryllus</taxon>
    </lineage>
</organism>
<dbReference type="AlphaFoldDB" id="A0AAN9YTB3"/>
<name>A0AAN9YTB3_9ORTH</name>
<dbReference type="InterPro" id="IPR002110">
    <property type="entry name" value="Ankyrin_rpt"/>
</dbReference>
<dbReference type="Proteomes" id="UP001378592">
    <property type="component" value="Unassembled WGS sequence"/>
</dbReference>
<evidence type="ECO:0000313" key="4">
    <source>
        <dbReference type="EMBL" id="KAK7788555.1"/>
    </source>
</evidence>
<dbReference type="Gene3D" id="1.25.40.20">
    <property type="entry name" value="Ankyrin repeat-containing domain"/>
    <property type="match status" value="1"/>
</dbReference>
<protein>
    <recommendedName>
        <fullName evidence="3">G-patch domain-containing protein</fullName>
    </recommendedName>
</protein>
<feature type="domain" description="G-patch" evidence="3">
    <location>
        <begin position="244"/>
        <end position="290"/>
    </location>
</feature>
<keyword evidence="1" id="KW-0040">ANK repeat</keyword>
<feature type="region of interest" description="Disordered" evidence="2">
    <location>
        <begin position="63"/>
        <end position="88"/>
    </location>
</feature>
<evidence type="ECO:0000256" key="2">
    <source>
        <dbReference type="SAM" id="MobiDB-lite"/>
    </source>
</evidence>
<comment type="caution">
    <text evidence="4">The sequence shown here is derived from an EMBL/GenBank/DDBJ whole genome shotgun (WGS) entry which is preliminary data.</text>
</comment>
<dbReference type="SMART" id="SM00443">
    <property type="entry name" value="G_patch"/>
    <property type="match status" value="1"/>
</dbReference>
<sequence length="343" mass="38990">MVSDKKMSSHPNWRALATVAYPYKRFVHESRRNYDESEIGSITYSVSGVDSRAVYEEVLAEPSSNIREPNNSNLHSSKVPVVPKKAPTPHLDRNQWVNALMKEASANNVEGIKTLLGEAKELNVTDQFGWTMLMCAAHAGAINVVKYLLESGANTTVKDRGGNTCISLAKRQKHYEIHILLKNYQNNCVSKEEKPKAHEKINKIFCDVCKQHFEESPSRLHKNSTVHLFNTHPRKNSAWYGIPDSNKGFELMVKSGWNKELGLGPEGSGTKFPPKTILKRDRKGFGIDSGVARVTHFKPHDTRAVEAKNRSETKIKREQKRSIKSHVSSERRKERFLRRELNF</sequence>
<dbReference type="InterPro" id="IPR036770">
    <property type="entry name" value="Ankyrin_rpt-contain_sf"/>
</dbReference>
<keyword evidence="5" id="KW-1185">Reference proteome</keyword>
<dbReference type="EMBL" id="JAZDUA010001027">
    <property type="protein sequence ID" value="KAK7788555.1"/>
    <property type="molecule type" value="Genomic_DNA"/>
</dbReference>
<dbReference type="SUPFAM" id="SSF48403">
    <property type="entry name" value="Ankyrin repeat"/>
    <property type="match status" value="1"/>
</dbReference>
<dbReference type="Pfam" id="PF01585">
    <property type="entry name" value="G-patch"/>
    <property type="match status" value="1"/>
</dbReference>
<feature type="compositionally biased region" description="Polar residues" evidence="2">
    <location>
        <begin position="63"/>
        <end position="76"/>
    </location>
</feature>
<proteinExistence type="predicted"/>
<feature type="repeat" description="ANK" evidence="1">
    <location>
        <begin position="128"/>
        <end position="160"/>
    </location>
</feature>
<gene>
    <name evidence="4" type="ORF">R5R35_011745</name>
</gene>
<reference evidence="4 5" key="1">
    <citation type="submission" date="2024-03" db="EMBL/GenBank/DDBJ databases">
        <title>The genome assembly and annotation of the cricket Gryllus longicercus Weissman &amp; Gray.</title>
        <authorList>
            <person name="Szrajer S."/>
            <person name="Gray D."/>
            <person name="Ylla G."/>
        </authorList>
    </citation>
    <scope>NUCLEOTIDE SEQUENCE [LARGE SCALE GENOMIC DNA]</scope>
    <source>
        <strain evidence="4">DAG 2021-001</strain>
        <tissue evidence="4">Whole body minus gut</tissue>
    </source>
</reference>
<dbReference type="SMART" id="SM00248">
    <property type="entry name" value="ANK"/>
    <property type="match status" value="2"/>
</dbReference>
<dbReference type="PROSITE" id="PS50297">
    <property type="entry name" value="ANK_REP_REGION"/>
    <property type="match status" value="1"/>
</dbReference>
<accession>A0AAN9YTB3</accession>